<accession>A0A645GDR7</accession>
<proteinExistence type="predicted"/>
<organism evidence="1">
    <name type="scientific">bioreactor metagenome</name>
    <dbReference type="NCBI Taxonomy" id="1076179"/>
    <lineage>
        <taxon>unclassified sequences</taxon>
        <taxon>metagenomes</taxon>
        <taxon>ecological metagenomes</taxon>
    </lineage>
</organism>
<sequence>MVFRHLGPFDLIQYGQKVDQSIPGLRIELLDPRKIGHQGIGIIGYNADNINFHPLFMKHLERKELHPVQHLIGAAGFQVNSEHILAGIMLLVAFNLKNPVCDPIQGKFVHAGILFEIVTFQNLFDASPVHCAEQGFIFLVAVKQDAPISRIRRGVRQQGRHQCFANAAFGSGHQKKF</sequence>
<comment type="caution">
    <text evidence="1">The sequence shown here is derived from an EMBL/GenBank/DDBJ whole genome shotgun (WGS) entry which is preliminary data.</text>
</comment>
<gene>
    <name evidence="1" type="ORF">SDC9_172219</name>
</gene>
<dbReference type="AlphaFoldDB" id="A0A645GDR7"/>
<dbReference type="EMBL" id="VSSQ01073788">
    <property type="protein sequence ID" value="MPN24815.1"/>
    <property type="molecule type" value="Genomic_DNA"/>
</dbReference>
<evidence type="ECO:0000313" key="1">
    <source>
        <dbReference type="EMBL" id="MPN24815.1"/>
    </source>
</evidence>
<name>A0A645GDR7_9ZZZZ</name>
<protein>
    <submittedName>
        <fullName evidence="1">Uncharacterized protein</fullName>
    </submittedName>
</protein>
<reference evidence="1" key="1">
    <citation type="submission" date="2019-08" db="EMBL/GenBank/DDBJ databases">
        <authorList>
            <person name="Kucharzyk K."/>
            <person name="Murdoch R.W."/>
            <person name="Higgins S."/>
            <person name="Loffler F."/>
        </authorList>
    </citation>
    <scope>NUCLEOTIDE SEQUENCE</scope>
</reference>